<dbReference type="AlphaFoldDB" id="A0AAV5U0P3"/>
<reference evidence="3" key="1">
    <citation type="submission" date="2023-10" db="EMBL/GenBank/DDBJ databases">
        <title>Genome assembly of Pristionchus species.</title>
        <authorList>
            <person name="Yoshida K."/>
            <person name="Sommer R.J."/>
        </authorList>
    </citation>
    <scope>NUCLEOTIDE SEQUENCE</scope>
    <source>
        <strain evidence="3">RS0144</strain>
    </source>
</reference>
<protein>
    <recommendedName>
        <fullName evidence="2">Selenocysteine-specific elongation factor C-terminal RIFT domain-containing protein</fullName>
    </recommendedName>
</protein>
<name>A0AAV5U0P3_9BILA</name>
<sequence>MDRRCTSHVDTKPKWPQFDSEESKKTDHWNFSLSSPLPLPLPVLPSSLWPIHLLPLGSFYVASRLELQAKGCRFSFHGHLTAIQSDSPRFFSRQKREGEVERVHDSRTLIVKNLFKKETKQSLFTGMEVRLSCGSIGRLRDHLEHLKGRLELY</sequence>
<dbReference type="Pfam" id="PF21131">
    <property type="entry name" value="eEFSec_4th"/>
    <property type="match status" value="1"/>
</dbReference>
<accession>A0AAV5U0P3</accession>
<proteinExistence type="predicted"/>
<feature type="domain" description="Selenocysteine-specific elongation factor C-terminal RIFT" evidence="2">
    <location>
        <begin position="89"/>
        <end position="139"/>
    </location>
</feature>
<feature type="compositionally biased region" description="Basic and acidic residues" evidence="1">
    <location>
        <begin position="1"/>
        <end position="13"/>
    </location>
</feature>
<feature type="region of interest" description="Disordered" evidence="1">
    <location>
        <begin position="1"/>
        <end position="21"/>
    </location>
</feature>
<evidence type="ECO:0000313" key="3">
    <source>
        <dbReference type="EMBL" id="GMT00352.1"/>
    </source>
</evidence>
<organism evidence="3 4">
    <name type="scientific">Pristionchus entomophagus</name>
    <dbReference type="NCBI Taxonomy" id="358040"/>
    <lineage>
        <taxon>Eukaryota</taxon>
        <taxon>Metazoa</taxon>
        <taxon>Ecdysozoa</taxon>
        <taxon>Nematoda</taxon>
        <taxon>Chromadorea</taxon>
        <taxon>Rhabditida</taxon>
        <taxon>Rhabditina</taxon>
        <taxon>Diplogasteromorpha</taxon>
        <taxon>Diplogasteroidea</taxon>
        <taxon>Neodiplogasteridae</taxon>
        <taxon>Pristionchus</taxon>
    </lineage>
</organism>
<keyword evidence="4" id="KW-1185">Reference proteome</keyword>
<dbReference type="EMBL" id="BTSX01000005">
    <property type="protein sequence ID" value="GMT00352.1"/>
    <property type="molecule type" value="Genomic_DNA"/>
</dbReference>
<comment type="caution">
    <text evidence="3">The sequence shown here is derived from an EMBL/GenBank/DDBJ whole genome shotgun (WGS) entry which is preliminary data.</text>
</comment>
<evidence type="ECO:0000256" key="1">
    <source>
        <dbReference type="SAM" id="MobiDB-lite"/>
    </source>
</evidence>
<dbReference type="Proteomes" id="UP001432027">
    <property type="component" value="Unassembled WGS sequence"/>
</dbReference>
<dbReference type="InterPro" id="IPR049394">
    <property type="entry name" value="eEFSec_C"/>
</dbReference>
<gene>
    <name evidence="3" type="ORF">PENTCL1PPCAC_22526</name>
</gene>
<evidence type="ECO:0000259" key="2">
    <source>
        <dbReference type="Pfam" id="PF21131"/>
    </source>
</evidence>
<evidence type="ECO:0000313" key="4">
    <source>
        <dbReference type="Proteomes" id="UP001432027"/>
    </source>
</evidence>